<dbReference type="Proteomes" id="UP000014634">
    <property type="component" value="Unassembled WGS sequence"/>
</dbReference>
<reference evidence="1 2" key="1">
    <citation type="submission" date="2013-04" db="EMBL/GenBank/DDBJ databases">
        <title>The Genome Sequence of Treponema medium ATCC 700293.</title>
        <authorList>
            <consortium name="The Broad Institute Genomics Platform"/>
            <person name="Earl A."/>
            <person name="Ward D."/>
            <person name="Feldgarden M."/>
            <person name="Gevers D."/>
            <person name="Leonetti C."/>
            <person name="Blanton J.M."/>
            <person name="Dewhirst F.E."/>
            <person name="Izard J."/>
            <person name="Walker B."/>
            <person name="Young S."/>
            <person name="Zeng Q."/>
            <person name="Gargeya S."/>
            <person name="Fitzgerald M."/>
            <person name="Haas B."/>
            <person name="Abouelleil A."/>
            <person name="Allen A.W."/>
            <person name="Alvarado L."/>
            <person name="Arachchi H.M."/>
            <person name="Berlin A.M."/>
            <person name="Chapman S.B."/>
            <person name="Gainer-Dewar J."/>
            <person name="Goldberg J."/>
            <person name="Griggs A."/>
            <person name="Gujja S."/>
            <person name="Hansen M."/>
            <person name="Howarth C."/>
            <person name="Imamovic A."/>
            <person name="Ireland A."/>
            <person name="Larimer J."/>
            <person name="McCowan C."/>
            <person name="Murphy C."/>
            <person name="Pearson M."/>
            <person name="Poon T.W."/>
            <person name="Priest M."/>
            <person name="Roberts A."/>
            <person name="Saif S."/>
            <person name="Shea T."/>
            <person name="Sisk P."/>
            <person name="Sykes S."/>
            <person name="Wortman J."/>
            <person name="Nusbaum C."/>
            <person name="Birren B."/>
        </authorList>
    </citation>
    <scope>NUCLEOTIDE SEQUENCE [LARGE SCALE GENOMIC DNA]</scope>
    <source>
        <strain evidence="1 2">ATCC 700293</strain>
    </source>
</reference>
<evidence type="ECO:0000313" key="2">
    <source>
        <dbReference type="Proteomes" id="UP000014634"/>
    </source>
</evidence>
<accession>A0AA87NP62</accession>
<dbReference type="EMBL" id="ATFE01000015">
    <property type="protein sequence ID" value="EPF27833.1"/>
    <property type="molecule type" value="Genomic_DNA"/>
</dbReference>
<protein>
    <submittedName>
        <fullName evidence="1">Uncharacterized protein</fullName>
    </submittedName>
</protein>
<dbReference type="Gene3D" id="3.40.190.170">
    <property type="entry name" value="Bacterial extracellular solute-binding protein, family 7"/>
    <property type="match status" value="1"/>
</dbReference>
<sequence>MEAAGVTMIRLSKEELKKWEEEFSMNISDIHRAFPNAFDMNMYQNIQKLVAPMRK</sequence>
<dbReference type="AlphaFoldDB" id="A0AA87NP62"/>
<evidence type="ECO:0000313" key="1">
    <source>
        <dbReference type="EMBL" id="EPF27833.1"/>
    </source>
</evidence>
<gene>
    <name evidence="1" type="ORF">HMPREF9195_02133</name>
</gene>
<comment type="caution">
    <text evidence="1">The sequence shown here is derived from an EMBL/GenBank/DDBJ whole genome shotgun (WGS) entry which is preliminary data.</text>
</comment>
<proteinExistence type="predicted"/>
<dbReference type="RefSeq" id="WP_016524057.1">
    <property type="nucleotide sequence ID" value="NZ_KE332517.1"/>
</dbReference>
<name>A0AA87NP62_TREMD</name>
<organism evidence="1 2">
    <name type="scientific">Treponema medium ATCC 700293</name>
    <dbReference type="NCBI Taxonomy" id="1125700"/>
    <lineage>
        <taxon>Bacteria</taxon>
        <taxon>Pseudomonadati</taxon>
        <taxon>Spirochaetota</taxon>
        <taxon>Spirochaetia</taxon>
        <taxon>Spirochaetales</taxon>
        <taxon>Treponemataceae</taxon>
        <taxon>Treponema</taxon>
    </lineage>
</organism>
<dbReference type="InterPro" id="IPR038404">
    <property type="entry name" value="TRAP_DctP_sf"/>
</dbReference>